<dbReference type="Proteomes" id="UP000439983">
    <property type="component" value="Unassembled WGS sequence"/>
</dbReference>
<evidence type="ECO:0000256" key="1">
    <source>
        <dbReference type="ARBA" id="ARBA00023015"/>
    </source>
</evidence>
<dbReference type="OrthoDB" id="9809772at2"/>
<reference evidence="6 7" key="1">
    <citation type="journal article" date="2013" name="Genome Biol.">
        <title>Comparative genomics of the core and accessory genomes of 48 Sinorhizobium strains comprising five genospecies.</title>
        <authorList>
            <person name="Sugawara M."/>
            <person name="Epstein B."/>
            <person name="Badgley B.D."/>
            <person name="Unno T."/>
            <person name="Xu L."/>
            <person name="Reese J."/>
            <person name="Gyaneshwar P."/>
            <person name="Denny R."/>
            <person name="Mudge J."/>
            <person name="Bharti A.K."/>
            <person name="Farmer A.D."/>
            <person name="May G.D."/>
            <person name="Woodward J.E."/>
            <person name="Medigue C."/>
            <person name="Vallenet D."/>
            <person name="Lajus A."/>
            <person name="Rouy Z."/>
            <person name="Martinez-Vaz B."/>
            <person name="Tiffin P."/>
            <person name="Young N.D."/>
            <person name="Sadowsky M.J."/>
        </authorList>
    </citation>
    <scope>NUCLEOTIDE SEQUENCE [LARGE SCALE GENOMIC DNA]</scope>
    <source>
        <strain evidence="6 7">USDA4894</strain>
    </source>
</reference>
<proteinExistence type="predicted"/>
<evidence type="ECO:0000259" key="5">
    <source>
        <dbReference type="PROSITE" id="PS50977"/>
    </source>
</evidence>
<evidence type="ECO:0000256" key="2">
    <source>
        <dbReference type="ARBA" id="ARBA00023125"/>
    </source>
</evidence>
<dbReference type="RefSeq" id="WP_153442140.1">
    <property type="nucleotide sequence ID" value="NZ_JACIGA010000003.1"/>
</dbReference>
<dbReference type="Pfam" id="PF00440">
    <property type="entry name" value="TetR_N"/>
    <property type="match status" value="1"/>
</dbReference>
<accession>A0A6N7LKT0</accession>
<dbReference type="PANTHER" id="PTHR47506">
    <property type="entry name" value="TRANSCRIPTIONAL REGULATORY PROTEIN"/>
    <property type="match status" value="1"/>
</dbReference>
<keyword evidence="1" id="KW-0805">Transcription regulation</keyword>
<feature type="domain" description="HTH tetR-type" evidence="5">
    <location>
        <begin position="3"/>
        <end position="63"/>
    </location>
</feature>
<dbReference type="InterPro" id="IPR009057">
    <property type="entry name" value="Homeodomain-like_sf"/>
</dbReference>
<dbReference type="Gene3D" id="1.10.357.10">
    <property type="entry name" value="Tetracycline Repressor, domain 2"/>
    <property type="match status" value="1"/>
</dbReference>
<dbReference type="Pfam" id="PF16925">
    <property type="entry name" value="TetR_C_13"/>
    <property type="match status" value="1"/>
</dbReference>
<keyword evidence="3" id="KW-0804">Transcription</keyword>
<dbReference type="PANTHER" id="PTHR47506:SF1">
    <property type="entry name" value="HTH-TYPE TRANSCRIPTIONAL REGULATOR YJDC"/>
    <property type="match status" value="1"/>
</dbReference>
<dbReference type="EMBL" id="WITC01000120">
    <property type="protein sequence ID" value="MQX18367.1"/>
    <property type="molecule type" value="Genomic_DNA"/>
</dbReference>
<keyword evidence="2 4" id="KW-0238">DNA-binding</keyword>
<feature type="DNA-binding region" description="H-T-H motif" evidence="4">
    <location>
        <begin position="26"/>
        <end position="45"/>
    </location>
</feature>
<dbReference type="PROSITE" id="PS50977">
    <property type="entry name" value="HTH_TETR_2"/>
    <property type="match status" value="1"/>
</dbReference>
<dbReference type="SUPFAM" id="SSF48498">
    <property type="entry name" value="Tetracyclin repressor-like, C-terminal domain"/>
    <property type="match status" value="1"/>
</dbReference>
<comment type="caution">
    <text evidence="6">The sequence shown here is derived from an EMBL/GenBank/DDBJ whole genome shotgun (WGS) entry which is preliminary data.</text>
</comment>
<dbReference type="GO" id="GO:0003677">
    <property type="term" value="F:DNA binding"/>
    <property type="evidence" value="ECO:0007669"/>
    <property type="project" value="UniProtKB-UniRule"/>
</dbReference>
<dbReference type="InterPro" id="IPR036271">
    <property type="entry name" value="Tet_transcr_reg_TetR-rel_C_sf"/>
</dbReference>
<dbReference type="InterPro" id="IPR001647">
    <property type="entry name" value="HTH_TetR"/>
</dbReference>
<gene>
    <name evidence="6" type="ORF">GHK62_27650</name>
</gene>
<dbReference type="InterPro" id="IPR011075">
    <property type="entry name" value="TetR_C"/>
</dbReference>
<protein>
    <submittedName>
        <fullName evidence="6">TetR family transcriptional regulator</fullName>
    </submittedName>
</protein>
<sequence>MASGTYDKILDAAEDLMVSRGYNAFSYADISAEVGVGKATIHHHFPTKADLAEKVLARYRARNRRSVEELLSAVSDPAERLGAYIGYWEDCIRRKERPFCIGALLASEIPSLPEGVVRQVQGHFSDLASWLAAAIDGGVRAGKLETEKGATAEAEMLMATVHGAMLAARVAGSDPEVFSTIARRAVEQIMQSPKR</sequence>
<dbReference type="PRINTS" id="PR00455">
    <property type="entry name" value="HTHTETR"/>
</dbReference>
<name>A0A6N7LKT0_SINTE</name>
<evidence type="ECO:0000313" key="6">
    <source>
        <dbReference type="EMBL" id="MQX18367.1"/>
    </source>
</evidence>
<evidence type="ECO:0000313" key="7">
    <source>
        <dbReference type="Proteomes" id="UP000439983"/>
    </source>
</evidence>
<keyword evidence="7" id="KW-1185">Reference proteome</keyword>
<organism evidence="6 7">
    <name type="scientific">Sinorhizobium terangae</name>
    <dbReference type="NCBI Taxonomy" id="110322"/>
    <lineage>
        <taxon>Bacteria</taxon>
        <taxon>Pseudomonadati</taxon>
        <taxon>Pseudomonadota</taxon>
        <taxon>Alphaproteobacteria</taxon>
        <taxon>Hyphomicrobiales</taxon>
        <taxon>Rhizobiaceae</taxon>
        <taxon>Sinorhizobium/Ensifer group</taxon>
        <taxon>Sinorhizobium</taxon>
    </lineage>
</organism>
<dbReference type="SUPFAM" id="SSF46689">
    <property type="entry name" value="Homeodomain-like"/>
    <property type="match status" value="1"/>
</dbReference>
<evidence type="ECO:0000256" key="4">
    <source>
        <dbReference type="PROSITE-ProRule" id="PRU00335"/>
    </source>
</evidence>
<evidence type="ECO:0000256" key="3">
    <source>
        <dbReference type="ARBA" id="ARBA00023163"/>
    </source>
</evidence>
<dbReference type="AlphaFoldDB" id="A0A6N7LKT0"/>